<feature type="compositionally biased region" description="Low complexity" evidence="1">
    <location>
        <begin position="27"/>
        <end position="36"/>
    </location>
</feature>
<gene>
    <name evidence="2" type="ORF">AVDCRST_MAG73-889</name>
</gene>
<feature type="non-terminal residue" evidence="2">
    <location>
        <position position="1"/>
    </location>
</feature>
<evidence type="ECO:0000256" key="1">
    <source>
        <dbReference type="SAM" id="MobiDB-lite"/>
    </source>
</evidence>
<name>A0A6J4TRL6_9BACT</name>
<feature type="region of interest" description="Disordered" evidence="1">
    <location>
        <begin position="219"/>
        <end position="248"/>
    </location>
</feature>
<evidence type="ECO:0000313" key="2">
    <source>
        <dbReference type="EMBL" id="CAA9530331.1"/>
    </source>
</evidence>
<feature type="compositionally biased region" description="Basic and acidic residues" evidence="1">
    <location>
        <begin position="73"/>
        <end position="94"/>
    </location>
</feature>
<organism evidence="2">
    <name type="scientific">uncultured Thermomicrobiales bacterium</name>
    <dbReference type="NCBI Taxonomy" id="1645740"/>
    <lineage>
        <taxon>Bacteria</taxon>
        <taxon>Pseudomonadati</taxon>
        <taxon>Thermomicrobiota</taxon>
        <taxon>Thermomicrobia</taxon>
        <taxon>Thermomicrobiales</taxon>
        <taxon>environmental samples</taxon>
    </lineage>
</organism>
<accession>A0A6J4TRL6</accession>
<dbReference type="EMBL" id="CADCWE010000050">
    <property type="protein sequence ID" value="CAA9530331.1"/>
    <property type="molecule type" value="Genomic_DNA"/>
</dbReference>
<protein>
    <submittedName>
        <fullName evidence="2">Uncharacterized protein</fullName>
    </submittedName>
</protein>
<feature type="non-terminal residue" evidence="2">
    <location>
        <position position="324"/>
    </location>
</feature>
<dbReference type="AlphaFoldDB" id="A0A6J4TRL6"/>
<feature type="compositionally biased region" description="Basic residues" evidence="1">
    <location>
        <begin position="12"/>
        <end position="23"/>
    </location>
</feature>
<sequence length="324" mass="36369">GLPVLAGSARGVGRRRQRRRGRGRGCPGRLGPQRARVGVRRSVRRSDRRRPLVAGDRHALRVVRCPRRVAAGRADRPPRRGPDRARSARPRGDGRGNSPRPTVGRADLAQDRRPRARRLRPRFHRGREPARRAGRRHQHRRGRRQCSGLRRRARRLLDRPRRRGRTERSPGRAPNAQPHRGPRRRLGQGRALLHRLFRHGVARARPARTRRAIRGGRRRLPVGRGAGRGYGGRCRLSPERAGRARPLPGRAGCSFGSVGGDGPPLGRGGRVHLRHPSGRDPDAVVRDPCHLHHGDHLSGPIWAGLGSDDSGHSRACRIRHRRRV</sequence>
<feature type="compositionally biased region" description="Basic residues" evidence="1">
    <location>
        <begin position="37"/>
        <end position="48"/>
    </location>
</feature>
<proteinExistence type="predicted"/>
<reference evidence="2" key="1">
    <citation type="submission" date="2020-02" db="EMBL/GenBank/DDBJ databases">
        <authorList>
            <person name="Meier V. D."/>
        </authorList>
    </citation>
    <scope>NUCLEOTIDE SEQUENCE</scope>
    <source>
        <strain evidence="2">AVDCRST_MAG73</strain>
    </source>
</reference>
<feature type="compositionally biased region" description="Basic residues" evidence="1">
    <location>
        <begin position="114"/>
        <end position="125"/>
    </location>
</feature>
<feature type="region of interest" description="Disordered" evidence="1">
    <location>
        <begin position="1"/>
        <end position="186"/>
    </location>
</feature>
<feature type="compositionally biased region" description="Basic residues" evidence="1">
    <location>
        <begin position="132"/>
        <end position="165"/>
    </location>
</feature>